<dbReference type="InterPro" id="IPR011598">
    <property type="entry name" value="bHLH_dom"/>
</dbReference>
<reference evidence="9" key="1">
    <citation type="journal article" date="2013" name="Development">
        <title>Genome-wide analysis of the bHLH gene family in planarians identifies factors required for adult neurogenesis and neuronal regeneration.</title>
        <authorList>
            <person name="Cowles M.W."/>
            <person name="Brown D.D."/>
            <person name="Nisperos S.V."/>
            <person name="Stanley B.N."/>
            <person name="Pearson B.J."/>
            <person name="Zayas R.M."/>
        </authorList>
    </citation>
    <scope>NUCLEOTIDE SEQUENCE</scope>
</reference>
<dbReference type="EMBL" id="KF487118">
    <property type="protein sequence ID" value="AGZ94933.1"/>
    <property type="molecule type" value="mRNA"/>
</dbReference>
<feature type="compositionally biased region" description="Polar residues" evidence="7">
    <location>
        <begin position="157"/>
        <end position="171"/>
    </location>
</feature>
<feature type="compositionally biased region" description="Polar residues" evidence="7">
    <location>
        <begin position="420"/>
        <end position="444"/>
    </location>
</feature>
<dbReference type="SUPFAM" id="SSF47459">
    <property type="entry name" value="HLH, helix-loop-helix DNA-binding domain"/>
    <property type="match status" value="1"/>
</dbReference>
<sequence>KSRTNAQQELMRQQIIEEERNILKHQNLKNLPQSVKFNKIITPSKNLVYSRDCLVKPNVTIVNNNSNISKRQRSSSDVSQLKIESFSPTTKSPMDLAFSNLGNDHDVLDWNQIEPSITTTSDISPQEILEQITRSQNDSIPEGQMETGTEENDSIQDDQSVSSLKPSTSCPANMANPFHATSGPTVMIKYQFSQKSNNNQTPSSTRSSANNTPQIVTTIPSGLPEEQKLQWVRDRNKKDCHNRIERKRRDYINNQIQELGQLLPEKLFLSTESKRNKGGILKNSVIYIQQLQESISCIQHLQKEAQISENLITVFYKHIQYLQDLLKSNGVNYEQNINDKNLLQEWFDIHQTNSHLLQKINAIQSTWTTENNHRDKLSVYTNYDDVSITENSVSAENILNSISIPREQTINSGGGSSSGTPITNYSSPITNTSSTVASNNRPRQTPVTNMNIISVNSPQQFQSHIYGSSQPYVKSNFRMYEQSQSKPGITDSPVLSSILIGSGINNNGVKTFQDLQSLSKSNTTSTSHSNSVPDEPRISFFSHSSETNQGERYYLIPITKAKNLQLVTSEFKTSRGLVKVETDFSYNEDPVLSRIHSDSKNSSNRIQILNSFATTSLSHEEEEEVQNCIEISPEQIDNDDSLMGEFEFDDIPME</sequence>
<dbReference type="InterPro" id="IPR036638">
    <property type="entry name" value="HLH_DNA-bd_sf"/>
</dbReference>
<evidence type="ECO:0000313" key="9">
    <source>
        <dbReference type="EMBL" id="AGZ94933.1"/>
    </source>
</evidence>
<comment type="subcellular location">
    <subcellularLocation>
        <location evidence="1">Nucleus</location>
    </subcellularLocation>
</comment>
<organism evidence="9">
    <name type="scientific">Schmidtea mediterranea</name>
    <name type="common">Freshwater planarian flatworm</name>
    <dbReference type="NCBI Taxonomy" id="79327"/>
    <lineage>
        <taxon>Eukaryota</taxon>
        <taxon>Metazoa</taxon>
        <taxon>Spiralia</taxon>
        <taxon>Lophotrochozoa</taxon>
        <taxon>Platyhelminthes</taxon>
        <taxon>Rhabditophora</taxon>
        <taxon>Seriata</taxon>
        <taxon>Tricladida</taxon>
        <taxon>Continenticola</taxon>
        <taxon>Geoplanoidea</taxon>
        <taxon>Dugesiidae</taxon>
        <taxon>Schmidtea</taxon>
    </lineage>
</organism>
<dbReference type="PANTHER" id="PTHR45776">
    <property type="entry name" value="MIP04163P"/>
    <property type="match status" value="1"/>
</dbReference>
<dbReference type="SMART" id="SM00353">
    <property type="entry name" value="HLH"/>
    <property type="match status" value="1"/>
</dbReference>
<comment type="similarity">
    <text evidence="2">Belongs to the MiT/TFE family.</text>
</comment>
<dbReference type="Pfam" id="PF00010">
    <property type="entry name" value="HLH"/>
    <property type="match status" value="1"/>
</dbReference>
<keyword evidence="5" id="KW-0804">Transcription</keyword>
<feature type="compositionally biased region" description="Low complexity" evidence="7">
    <location>
        <begin position="520"/>
        <end position="531"/>
    </location>
</feature>
<gene>
    <name evidence="9" type="primary">mitfl-2</name>
</gene>
<dbReference type="Gene3D" id="4.10.280.10">
    <property type="entry name" value="Helix-loop-helix DNA-binding domain"/>
    <property type="match status" value="1"/>
</dbReference>
<evidence type="ECO:0000256" key="6">
    <source>
        <dbReference type="ARBA" id="ARBA00023242"/>
    </source>
</evidence>
<feature type="region of interest" description="Disordered" evidence="7">
    <location>
        <begin position="520"/>
        <end position="542"/>
    </location>
</feature>
<evidence type="ECO:0000256" key="1">
    <source>
        <dbReference type="ARBA" id="ARBA00004123"/>
    </source>
</evidence>
<dbReference type="GO" id="GO:0000978">
    <property type="term" value="F:RNA polymerase II cis-regulatory region sequence-specific DNA binding"/>
    <property type="evidence" value="ECO:0007669"/>
    <property type="project" value="TreeGrafter"/>
</dbReference>
<accession>U5YQE6</accession>
<evidence type="ECO:0000256" key="4">
    <source>
        <dbReference type="ARBA" id="ARBA00023125"/>
    </source>
</evidence>
<evidence type="ECO:0000256" key="7">
    <source>
        <dbReference type="SAM" id="MobiDB-lite"/>
    </source>
</evidence>
<feature type="region of interest" description="Disordered" evidence="7">
    <location>
        <begin position="409"/>
        <end position="444"/>
    </location>
</feature>
<evidence type="ECO:0000256" key="5">
    <source>
        <dbReference type="ARBA" id="ARBA00023163"/>
    </source>
</evidence>
<name>U5YQE6_SCHMD</name>
<dbReference type="PANTHER" id="PTHR45776:SF2">
    <property type="entry name" value="MIP04163P"/>
    <property type="match status" value="1"/>
</dbReference>
<dbReference type="AlphaFoldDB" id="U5YQE6"/>
<dbReference type="GO" id="GO:0005634">
    <property type="term" value="C:nucleus"/>
    <property type="evidence" value="ECO:0007669"/>
    <property type="project" value="UniProtKB-SubCell"/>
</dbReference>
<dbReference type="PROSITE" id="PS50888">
    <property type="entry name" value="BHLH"/>
    <property type="match status" value="1"/>
</dbReference>
<keyword evidence="6" id="KW-0539">Nucleus</keyword>
<proteinExistence type="evidence at transcript level"/>
<dbReference type="GO" id="GO:0046983">
    <property type="term" value="F:protein dimerization activity"/>
    <property type="evidence" value="ECO:0007669"/>
    <property type="project" value="InterPro"/>
</dbReference>
<evidence type="ECO:0000256" key="3">
    <source>
        <dbReference type="ARBA" id="ARBA00023015"/>
    </source>
</evidence>
<protein>
    <submittedName>
        <fullName evidence="9">Mitfl-2 protein</fullName>
    </submittedName>
</protein>
<feature type="region of interest" description="Disordered" evidence="7">
    <location>
        <begin position="135"/>
        <end position="179"/>
    </location>
</feature>
<evidence type="ECO:0000259" key="8">
    <source>
        <dbReference type="PROSITE" id="PS50888"/>
    </source>
</evidence>
<keyword evidence="4" id="KW-0238">DNA-binding</keyword>
<feature type="non-terminal residue" evidence="9">
    <location>
        <position position="1"/>
    </location>
</feature>
<dbReference type="OrthoDB" id="6242697at2759"/>
<dbReference type="GO" id="GO:0000981">
    <property type="term" value="F:DNA-binding transcription factor activity, RNA polymerase II-specific"/>
    <property type="evidence" value="ECO:0007669"/>
    <property type="project" value="TreeGrafter"/>
</dbReference>
<feature type="domain" description="BHLH" evidence="8">
    <location>
        <begin position="236"/>
        <end position="291"/>
    </location>
</feature>
<keyword evidence="3" id="KW-0805">Transcription regulation</keyword>
<evidence type="ECO:0000256" key="2">
    <source>
        <dbReference type="ARBA" id="ARBA00008289"/>
    </source>
</evidence>